<dbReference type="EMBL" id="JAGTTL010000005">
    <property type="protein sequence ID" value="KAK6322883.1"/>
    <property type="molecule type" value="Genomic_DNA"/>
</dbReference>
<evidence type="ECO:0000313" key="5">
    <source>
        <dbReference type="EMBL" id="KAK6322883.1"/>
    </source>
</evidence>
<feature type="domain" description="Myosin tail" evidence="4">
    <location>
        <begin position="760"/>
        <end position="953"/>
    </location>
</feature>
<dbReference type="InterPro" id="IPR002928">
    <property type="entry name" value="Myosin_tail"/>
</dbReference>
<dbReference type="PANTHER" id="PTHR46349">
    <property type="entry name" value="CINGULIN-LIKE PROTEIN 1-RELATED"/>
    <property type="match status" value="1"/>
</dbReference>
<feature type="region of interest" description="Disordered" evidence="3">
    <location>
        <begin position="888"/>
        <end position="948"/>
    </location>
</feature>
<dbReference type="GO" id="GO:0016459">
    <property type="term" value="C:myosin complex"/>
    <property type="evidence" value="ECO:0007669"/>
    <property type="project" value="InterPro"/>
</dbReference>
<evidence type="ECO:0000259" key="4">
    <source>
        <dbReference type="Pfam" id="PF01576"/>
    </source>
</evidence>
<dbReference type="Proteomes" id="UP001356427">
    <property type="component" value="Unassembled WGS sequence"/>
</dbReference>
<feature type="compositionally biased region" description="Polar residues" evidence="3">
    <location>
        <begin position="144"/>
        <end position="157"/>
    </location>
</feature>
<proteinExistence type="predicted"/>
<dbReference type="PANTHER" id="PTHR46349:SF2">
    <property type="entry name" value="CINGULIN-LIKE PROTEIN 1"/>
    <property type="match status" value="1"/>
</dbReference>
<reference evidence="5 6" key="1">
    <citation type="submission" date="2021-04" db="EMBL/GenBank/DDBJ databases">
        <authorList>
            <person name="De Guttry C."/>
            <person name="Zahm M."/>
            <person name="Klopp C."/>
            <person name="Cabau C."/>
            <person name="Louis A."/>
            <person name="Berthelot C."/>
            <person name="Parey E."/>
            <person name="Roest Crollius H."/>
            <person name="Montfort J."/>
            <person name="Robinson-Rechavi M."/>
            <person name="Bucao C."/>
            <person name="Bouchez O."/>
            <person name="Gislard M."/>
            <person name="Lluch J."/>
            <person name="Milhes M."/>
            <person name="Lampietro C."/>
            <person name="Lopez Roques C."/>
            <person name="Donnadieu C."/>
            <person name="Braasch I."/>
            <person name="Desvignes T."/>
            <person name="Postlethwait J."/>
            <person name="Bobe J."/>
            <person name="Wedekind C."/>
            <person name="Guiguen Y."/>
        </authorList>
    </citation>
    <scope>NUCLEOTIDE SEQUENCE [LARGE SCALE GENOMIC DNA]</scope>
    <source>
        <strain evidence="5">Cs_M1</strain>
        <tissue evidence="5">Blood</tissue>
    </source>
</reference>
<sequence length="997" mass="113335">MKIAAEVEATERVKRRGLYWVIACSKGAAGHTERDALRDQQEAQRLQDFSYRVTHHNMQGKSEHEHQDNNMETTAVKETRRVSSPSSPGVTAEQGRSSVNRNGHTIATLSNFKSPTEVPSLRGPRKTQSSSLEEEEKAWRTNKRTALSRGSNLTRSGSVKDLIHKFSGSENGEPSSVNDNGSPVLSMGGSLPEDSNRPIRMSTARTEEVLAYQNSQSNTNTPTPSITTVQTQSPVRMSTASTGTTETKTVVKSTSQSNPDIPSSTTVDSQNPVPSIKVTPPHRESQPGLNGAKKRSPQPSSPSDSHSQKSQGQNQGGSHRESMAGSGMGSESDFDPNKRPESPSSEDEPSNPVKVRQNPKYQLFLGGDMMGNGSRDTNGTSGGENGNGREPRNSSRWDSTSSRFVPNYRGSLESLASRDWDTMSDRLGGLESPPRAFNSPYATAASTEYNPGMYRMSEYKMQEVMSPATSELNLFNSYNSRSTSPVPYFTPAVTAPRARFSTYDTIRRRDQQVMPSHLPMRPTVSPVAMPNKRDYIEELTRQMDACQKRNQFLEAESVEMDKERNQIRLEMRSLLVNNEDLLRTNSTLQIEMKRMRERMIELERDNMAMTERFRVMETEMTEARDLMVEANTQEYAFNFLQQSLKNKIQDAEEALEKQSLHAQGLSEKLWLSERQLEELEVDKETRDKRTSELSDTVFRLEIELGEALQKATQASAELSLHQKLRDDALLRVEELEETLLERGQELQTAQQTVSLLQGQSKEDLAKQLKQAQEKVIDLESDLEEMQDREQRWASRHKRAVEQTEQLQLKLIQEKDVNEQLDSEKIILERQVRDLRVEVEELHNSRVQDDVITKTESRAKELENALRVEERNKVVMTNTIGKLERKNNELSDQLEEEHKISTEQKDLMTQRMRSLKRQLNEAEEEASRREAQYRHTQRELTEERETSTRLQRQLLDQHLQLKRKESTLQMRQTLEKLRLDLSVDEEDQAASVPTSSKA</sequence>
<dbReference type="AlphaFoldDB" id="A0AAN8M868"/>
<feature type="compositionally biased region" description="Basic and acidic residues" evidence="3">
    <location>
        <begin position="61"/>
        <end position="81"/>
    </location>
</feature>
<comment type="caution">
    <text evidence="5">The sequence shown here is derived from an EMBL/GenBank/DDBJ whole genome shotgun (WGS) entry which is preliminary data.</text>
</comment>
<name>A0AAN8M868_9TELE</name>
<evidence type="ECO:0000256" key="2">
    <source>
        <dbReference type="SAM" id="Coils"/>
    </source>
</evidence>
<feature type="compositionally biased region" description="Basic and acidic residues" evidence="3">
    <location>
        <begin position="924"/>
        <end position="946"/>
    </location>
</feature>
<feature type="compositionally biased region" description="Polar residues" evidence="3">
    <location>
        <begin position="82"/>
        <end position="114"/>
    </location>
</feature>
<dbReference type="GO" id="GO:0150105">
    <property type="term" value="P:protein localization to cell-cell junction"/>
    <property type="evidence" value="ECO:0007669"/>
    <property type="project" value="TreeGrafter"/>
</dbReference>
<feature type="compositionally biased region" description="Low complexity" evidence="3">
    <location>
        <begin position="213"/>
        <end position="257"/>
    </location>
</feature>
<feature type="compositionally biased region" description="Polar residues" evidence="3">
    <location>
        <begin position="168"/>
        <end position="183"/>
    </location>
</feature>
<feature type="compositionally biased region" description="Polar residues" evidence="3">
    <location>
        <begin position="258"/>
        <end position="273"/>
    </location>
</feature>
<keyword evidence="6" id="KW-1185">Reference proteome</keyword>
<evidence type="ECO:0000256" key="3">
    <source>
        <dbReference type="SAM" id="MobiDB-lite"/>
    </source>
</evidence>
<dbReference type="GO" id="GO:0005923">
    <property type="term" value="C:bicellular tight junction"/>
    <property type="evidence" value="ECO:0007669"/>
    <property type="project" value="TreeGrafter"/>
</dbReference>
<organism evidence="5 6">
    <name type="scientific">Coregonus suidteri</name>
    <dbReference type="NCBI Taxonomy" id="861788"/>
    <lineage>
        <taxon>Eukaryota</taxon>
        <taxon>Metazoa</taxon>
        <taxon>Chordata</taxon>
        <taxon>Craniata</taxon>
        <taxon>Vertebrata</taxon>
        <taxon>Euteleostomi</taxon>
        <taxon>Actinopterygii</taxon>
        <taxon>Neopterygii</taxon>
        <taxon>Teleostei</taxon>
        <taxon>Protacanthopterygii</taxon>
        <taxon>Salmoniformes</taxon>
        <taxon>Salmonidae</taxon>
        <taxon>Coregoninae</taxon>
        <taxon>Coregonus</taxon>
    </lineage>
</organism>
<keyword evidence="1 2" id="KW-0175">Coiled coil</keyword>
<feature type="compositionally biased region" description="Basic and acidic residues" evidence="3">
    <location>
        <begin position="895"/>
        <end position="907"/>
    </location>
</feature>
<evidence type="ECO:0000256" key="1">
    <source>
        <dbReference type="ARBA" id="ARBA00023054"/>
    </source>
</evidence>
<protein>
    <recommendedName>
        <fullName evidence="4">Myosin tail domain-containing protein</fullName>
    </recommendedName>
</protein>
<feature type="region of interest" description="Disordered" evidence="3">
    <location>
        <begin position="978"/>
        <end position="997"/>
    </location>
</feature>
<feature type="compositionally biased region" description="Low complexity" evidence="3">
    <location>
        <begin position="297"/>
        <end position="331"/>
    </location>
</feature>
<gene>
    <name evidence="5" type="ORF">J4Q44_G00076750</name>
</gene>
<accession>A0AAN8M868</accession>
<feature type="region of interest" description="Disordered" evidence="3">
    <location>
        <begin position="59"/>
        <end position="406"/>
    </location>
</feature>
<evidence type="ECO:0000313" key="6">
    <source>
        <dbReference type="Proteomes" id="UP001356427"/>
    </source>
</evidence>
<dbReference type="Pfam" id="PF01576">
    <property type="entry name" value="Myosin_tail_1"/>
    <property type="match status" value="1"/>
</dbReference>
<feature type="coiled-coil region" evidence="2">
    <location>
        <begin position="637"/>
        <end position="682"/>
    </location>
</feature>
<feature type="coiled-coil region" evidence="2">
    <location>
        <begin position="536"/>
        <end position="612"/>
    </location>
</feature>